<feature type="compositionally biased region" description="Low complexity" evidence="2">
    <location>
        <begin position="189"/>
        <end position="199"/>
    </location>
</feature>
<dbReference type="InterPro" id="IPR001304">
    <property type="entry name" value="C-type_lectin-like"/>
</dbReference>
<keyword evidence="1" id="KW-1015">Disulfide bond</keyword>
<dbReference type="InterPro" id="IPR050111">
    <property type="entry name" value="C-type_lectin/snaclec_domain"/>
</dbReference>
<dbReference type="InterPro" id="IPR016187">
    <property type="entry name" value="CTDL_fold"/>
</dbReference>
<feature type="domain" description="C-type lectin" evidence="3">
    <location>
        <begin position="238"/>
        <end position="293"/>
    </location>
</feature>
<dbReference type="SUPFAM" id="SSF56436">
    <property type="entry name" value="C-type lectin-like"/>
    <property type="match status" value="2"/>
</dbReference>
<dbReference type="EMBL" id="CAJPEX010002037">
    <property type="protein sequence ID" value="CAG0920396.1"/>
    <property type="molecule type" value="Genomic_DNA"/>
</dbReference>
<feature type="region of interest" description="Disordered" evidence="2">
    <location>
        <begin position="185"/>
        <end position="228"/>
    </location>
</feature>
<dbReference type="CDD" id="cd00037">
    <property type="entry name" value="CLECT"/>
    <property type="match status" value="1"/>
</dbReference>
<feature type="domain" description="C-type lectin" evidence="3">
    <location>
        <begin position="308"/>
        <end position="423"/>
    </location>
</feature>
<name>A0A7R9GGH1_9CRUS</name>
<accession>A0A7R9GGH1</accession>
<dbReference type="Gene3D" id="3.10.100.10">
    <property type="entry name" value="Mannose-Binding Protein A, subunit A"/>
    <property type="match status" value="2"/>
</dbReference>
<feature type="non-terminal residue" evidence="4">
    <location>
        <position position="531"/>
    </location>
</feature>
<evidence type="ECO:0000259" key="3">
    <source>
        <dbReference type="PROSITE" id="PS50041"/>
    </source>
</evidence>
<dbReference type="Gene3D" id="2.10.25.10">
    <property type="entry name" value="Laminin"/>
    <property type="match status" value="1"/>
</dbReference>
<dbReference type="PANTHER" id="PTHR22803">
    <property type="entry name" value="MANNOSE, PHOSPHOLIPASE, LECTIN RECEPTOR RELATED"/>
    <property type="match status" value="1"/>
</dbReference>
<dbReference type="AlphaFoldDB" id="A0A7R9GGH1"/>
<evidence type="ECO:0000256" key="1">
    <source>
        <dbReference type="ARBA" id="ARBA00023157"/>
    </source>
</evidence>
<keyword evidence="5" id="KW-1185">Reference proteome</keyword>
<organism evidence="4">
    <name type="scientific">Notodromas monacha</name>
    <dbReference type="NCBI Taxonomy" id="399045"/>
    <lineage>
        <taxon>Eukaryota</taxon>
        <taxon>Metazoa</taxon>
        <taxon>Ecdysozoa</taxon>
        <taxon>Arthropoda</taxon>
        <taxon>Crustacea</taxon>
        <taxon>Oligostraca</taxon>
        <taxon>Ostracoda</taxon>
        <taxon>Podocopa</taxon>
        <taxon>Podocopida</taxon>
        <taxon>Cypridocopina</taxon>
        <taxon>Cypridoidea</taxon>
        <taxon>Cyprididae</taxon>
        <taxon>Notodromas</taxon>
    </lineage>
</organism>
<evidence type="ECO:0000313" key="5">
    <source>
        <dbReference type="Proteomes" id="UP000678499"/>
    </source>
</evidence>
<reference evidence="4" key="1">
    <citation type="submission" date="2020-11" db="EMBL/GenBank/DDBJ databases">
        <authorList>
            <person name="Tran Van P."/>
        </authorList>
    </citation>
    <scope>NUCLEOTIDE SEQUENCE</scope>
</reference>
<dbReference type="Pfam" id="PF07645">
    <property type="entry name" value="EGF_CA"/>
    <property type="match status" value="1"/>
</dbReference>
<dbReference type="InterPro" id="IPR049883">
    <property type="entry name" value="NOTCH1_EGF-like"/>
</dbReference>
<sequence>PRIQLIHDLSSLLLGKARCPGNHVCVNTPGSFTCVCGEGYRKKITFEGTGNDLKNIDKIDPQQDACVPIECPDSTWVWHDGSCYWFDPEPVLYGRQDAVDLCDQKNGSSLVWILSEEENTFVGVSAVQPIVWIGVDPSQNSFLGGHLDYPAAVESPVTKSTYPLLHQNVPETSLSFKPRTKRFKKRTISPSKSAAAASSTRKYPESSTNAITSGTMSGTTGSPSIADAEPDVRRAPAWLSGQPMVFTNWGPKRNDSSAQIRTGFRRSTAPNFALVPNRWGQAGCSAKKRFICQAPEEYCPYFWSQGKAEKKCYYKSSYAVDVATAREICEYLAIRGNLLRIDSLAEMMELSSWEFWKDATASKGSLAHYWIDLAKVSVTSSWMWYTPATRPKFTRWDKGLMDSAPDFPDSAHPLCSYMFPNQWVVSWDSPEYAGVVCKAPPIIADDFSIVATDDAAHDFQPLFLGGGHSSSSASDRTVVDQIREAKDNLIDTVLKAQENENQRNAILIDLPMSVDDDVGSDDIEASLDPDD</sequence>
<dbReference type="InterPro" id="IPR016186">
    <property type="entry name" value="C-type_lectin-like/link_sf"/>
</dbReference>
<dbReference type="PROSITE" id="PS50041">
    <property type="entry name" value="C_TYPE_LECTIN_2"/>
    <property type="match status" value="2"/>
</dbReference>
<dbReference type="SMART" id="SM00034">
    <property type="entry name" value="CLECT"/>
    <property type="match status" value="2"/>
</dbReference>
<dbReference type="SUPFAM" id="SSF57196">
    <property type="entry name" value="EGF/Laminin"/>
    <property type="match status" value="1"/>
</dbReference>
<evidence type="ECO:0000313" key="4">
    <source>
        <dbReference type="EMBL" id="CAD7280244.1"/>
    </source>
</evidence>
<dbReference type="EMBL" id="OA884074">
    <property type="protein sequence ID" value="CAD7280244.1"/>
    <property type="molecule type" value="Genomic_DNA"/>
</dbReference>
<proteinExistence type="predicted"/>
<dbReference type="Proteomes" id="UP000678499">
    <property type="component" value="Unassembled WGS sequence"/>
</dbReference>
<dbReference type="CDD" id="cd00054">
    <property type="entry name" value="EGF_CA"/>
    <property type="match status" value="1"/>
</dbReference>
<gene>
    <name evidence="4" type="ORF">NMOB1V02_LOCUS7906</name>
</gene>
<feature type="compositionally biased region" description="Low complexity" evidence="2">
    <location>
        <begin position="212"/>
        <end position="224"/>
    </location>
</feature>
<dbReference type="OrthoDB" id="19903at2759"/>
<evidence type="ECO:0000256" key="2">
    <source>
        <dbReference type="SAM" id="MobiDB-lite"/>
    </source>
</evidence>
<protein>
    <recommendedName>
        <fullName evidence="3">C-type lectin domain-containing protein</fullName>
    </recommendedName>
</protein>